<keyword evidence="1" id="KW-0732">Signal</keyword>
<protein>
    <recommendedName>
        <fullName evidence="4">Outer membrane protein beta-barrel domain-containing protein</fullName>
    </recommendedName>
</protein>
<evidence type="ECO:0008006" key="4">
    <source>
        <dbReference type="Google" id="ProtNLM"/>
    </source>
</evidence>
<evidence type="ECO:0000256" key="1">
    <source>
        <dbReference type="SAM" id="SignalP"/>
    </source>
</evidence>
<dbReference type="Proteomes" id="UP000244655">
    <property type="component" value="Chromosome"/>
</dbReference>
<dbReference type="RefSeq" id="WP_108729185.1">
    <property type="nucleotide sequence ID" value="NZ_CP025785.1"/>
</dbReference>
<dbReference type="EMBL" id="CP025785">
    <property type="protein sequence ID" value="AWG42785.1"/>
    <property type="molecule type" value="Genomic_DNA"/>
</dbReference>
<feature type="chain" id="PRO_5015472032" description="Outer membrane protein beta-barrel domain-containing protein" evidence="1">
    <location>
        <begin position="22"/>
        <end position="214"/>
    </location>
</feature>
<evidence type="ECO:0000313" key="2">
    <source>
        <dbReference type="EMBL" id="AWG42785.1"/>
    </source>
</evidence>
<proteinExistence type="predicted"/>
<dbReference type="AlphaFoldDB" id="A0A2S1LWZ8"/>
<gene>
    <name evidence="2" type="ORF">CR532_02085</name>
</gene>
<reference evidence="2 3" key="1">
    <citation type="submission" date="2018-01" db="EMBL/GenBank/DDBJ databases">
        <title>Genome sequence of Borrelia tachyglossi.</title>
        <authorList>
            <person name="Gofton A.W."/>
        </authorList>
    </citation>
    <scope>NUCLEOTIDE SEQUENCE [LARGE SCALE GENOMIC DNA]</scope>
    <source>
        <strain evidence="2 3">Bc-F10-1268</strain>
    </source>
</reference>
<organism evidence="2 3">
    <name type="scientific">Candidatus Borreliella tachyglossi</name>
    <dbReference type="NCBI Taxonomy" id="1964448"/>
    <lineage>
        <taxon>Bacteria</taxon>
        <taxon>Pseudomonadati</taxon>
        <taxon>Spirochaetota</taxon>
        <taxon>Spirochaetia</taxon>
        <taxon>Spirochaetales</taxon>
        <taxon>Borreliaceae</taxon>
        <taxon>Borreliella</taxon>
    </lineage>
</organism>
<name>A0A2S1LWZ8_9SPIR</name>
<sequence>MKIILKLYCILICAILPSLNAVQETIDINNKESLSLEKKSNKTTNNFFLVERGFIYSTGTGLGTGFFLNSIINHLIFRPYYVFATNNFDFLAVAMISISEDYNISKKIKYSTSYIGAGVNWHMANLVPKTKYFSSTVGIGGRFYLSTNFIGDFKFYEKLPYVIEPYIFIELSTKKSIPYFSIYSRIDFLFLDTFNISFDCGIRYNFKDTKEVES</sequence>
<dbReference type="OrthoDB" id="350548at2"/>
<accession>A0A2S1LWZ8</accession>
<feature type="signal peptide" evidence="1">
    <location>
        <begin position="1"/>
        <end position="21"/>
    </location>
</feature>
<keyword evidence="3" id="KW-1185">Reference proteome</keyword>
<evidence type="ECO:0000313" key="3">
    <source>
        <dbReference type="Proteomes" id="UP000244655"/>
    </source>
</evidence>